<sequence length="234" mass="25734">MIDSLLAAWGASLRRHWMAWLLGSMLIFVTFPGIDLTVSSWYWDSAAGWRWGSHPLAEFVRKGLPAIVIGAALFVQVLYLAGKLLKQTFWGIDGRIAFYILSSLVIGPGILTNELFKAHWHRARPSQISQFGGEAHFTPPFMITDQCASNCSFVSGHAAMGFWVIAFAFLVPPPWRGKAIAVALLFGATVGWVRILQGGHFLSDVVYAGLLVVAVTWGLWRALCHRPTAPTDAP</sequence>
<dbReference type="STRING" id="80876.SAMN05421779_10212"/>
<evidence type="ECO:0000256" key="1">
    <source>
        <dbReference type="SAM" id="Phobius"/>
    </source>
</evidence>
<reference evidence="3 4" key="1">
    <citation type="submission" date="2017-01" db="EMBL/GenBank/DDBJ databases">
        <authorList>
            <person name="Mah S.A."/>
            <person name="Swanson W.J."/>
            <person name="Moy G.W."/>
            <person name="Vacquier V.D."/>
        </authorList>
    </citation>
    <scope>NUCLEOTIDE SEQUENCE [LARGE SCALE GENOMIC DNA]</scope>
    <source>
        <strain evidence="3 4">DSM 11589</strain>
    </source>
</reference>
<keyword evidence="1" id="KW-1133">Transmembrane helix</keyword>
<feature type="domain" description="Phosphatidic acid phosphatase type 2/haloperoxidase" evidence="2">
    <location>
        <begin position="97"/>
        <end position="220"/>
    </location>
</feature>
<dbReference type="SUPFAM" id="SSF48317">
    <property type="entry name" value="Acid phosphatase/Vanadium-dependent haloperoxidase"/>
    <property type="match status" value="1"/>
</dbReference>
<evidence type="ECO:0000313" key="4">
    <source>
        <dbReference type="Proteomes" id="UP000185678"/>
    </source>
</evidence>
<dbReference type="RefSeq" id="WP_076398953.1">
    <property type="nucleotide sequence ID" value="NZ_FTOA01000002.1"/>
</dbReference>
<accession>A0A1N7J9R8</accession>
<gene>
    <name evidence="3" type="ORF">SAMN05421779_10212</name>
</gene>
<feature type="transmembrane region" description="Helical" evidence="1">
    <location>
        <begin position="201"/>
        <end position="220"/>
    </location>
</feature>
<feature type="transmembrane region" description="Helical" evidence="1">
    <location>
        <begin position="63"/>
        <end position="82"/>
    </location>
</feature>
<protein>
    <submittedName>
        <fullName evidence="3">Lipid A 4'-phosphatase</fullName>
    </submittedName>
</protein>
<dbReference type="InterPro" id="IPR000326">
    <property type="entry name" value="PAP2/HPO"/>
</dbReference>
<dbReference type="Pfam" id="PF01569">
    <property type="entry name" value="PAP2"/>
    <property type="match status" value="1"/>
</dbReference>
<dbReference type="Gene3D" id="1.20.144.10">
    <property type="entry name" value="Phosphatidic acid phosphatase type 2/haloperoxidase"/>
    <property type="match status" value="1"/>
</dbReference>
<name>A0A1N7J9R8_9PROT</name>
<organism evidence="3 4">
    <name type="scientific">Insolitispirillum peregrinum</name>
    <dbReference type="NCBI Taxonomy" id="80876"/>
    <lineage>
        <taxon>Bacteria</taxon>
        <taxon>Pseudomonadati</taxon>
        <taxon>Pseudomonadota</taxon>
        <taxon>Alphaproteobacteria</taxon>
        <taxon>Rhodospirillales</taxon>
        <taxon>Novispirillaceae</taxon>
        <taxon>Insolitispirillum</taxon>
    </lineage>
</organism>
<proteinExistence type="predicted"/>
<feature type="transmembrane region" description="Helical" evidence="1">
    <location>
        <begin position="94"/>
        <end position="111"/>
    </location>
</feature>
<dbReference type="SMART" id="SM00014">
    <property type="entry name" value="acidPPc"/>
    <property type="match status" value="1"/>
</dbReference>
<dbReference type="OrthoDB" id="9813524at2"/>
<keyword evidence="1" id="KW-0472">Membrane</keyword>
<dbReference type="CDD" id="cd03396">
    <property type="entry name" value="PAP2_like_6"/>
    <property type="match status" value="1"/>
</dbReference>
<keyword evidence="1" id="KW-0812">Transmembrane</keyword>
<dbReference type="EMBL" id="FTOA01000002">
    <property type="protein sequence ID" value="SIS46075.1"/>
    <property type="molecule type" value="Genomic_DNA"/>
</dbReference>
<evidence type="ECO:0000259" key="2">
    <source>
        <dbReference type="SMART" id="SM00014"/>
    </source>
</evidence>
<keyword evidence="4" id="KW-1185">Reference proteome</keyword>
<dbReference type="Proteomes" id="UP000185678">
    <property type="component" value="Unassembled WGS sequence"/>
</dbReference>
<feature type="transmembrane region" description="Helical" evidence="1">
    <location>
        <begin position="20"/>
        <end position="43"/>
    </location>
</feature>
<feature type="transmembrane region" description="Helical" evidence="1">
    <location>
        <begin position="152"/>
        <end position="172"/>
    </location>
</feature>
<evidence type="ECO:0000313" key="3">
    <source>
        <dbReference type="EMBL" id="SIS46075.1"/>
    </source>
</evidence>
<dbReference type="AlphaFoldDB" id="A0A1N7J9R8"/>
<feature type="transmembrane region" description="Helical" evidence="1">
    <location>
        <begin position="179"/>
        <end position="195"/>
    </location>
</feature>
<dbReference type="InterPro" id="IPR036938">
    <property type="entry name" value="PAP2/HPO_sf"/>
</dbReference>